<gene>
    <name evidence="5" type="ORF">DQG23_02650</name>
</gene>
<dbReference type="EMBL" id="QMFB01000001">
    <property type="protein sequence ID" value="RAV23112.1"/>
    <property type="molecule type" value="Genomic_DNA"/>
</dbReference>
<dbReference type="PANTHER" id="PTHR43280:SF28">
    <property type="entry name" value="HTH-TYPE TRANSCRIPTIONAL ACTIVATOR RHAS"/>
    <property type="match status" value="1"/>
</dbReference>
<name>A0A329MTZ5_9BACL</name>
<reference evidence="5 6" key="1">
    <citation type="journal article" date="2009" name="Int. J. Syst. Evol. Microbiol.">
        <title>Paenibacillus contaminans sp. nov., isolated from a contaminated laboratory plate.</title>
        <authorList>
            <person name="Chou J.H."/>
            <person name="Lee J.H."/>
            <person name="Lin M.C."/>
            <person name="Chang P.S."/>
            <person name="Arun A.B."/>
            <person name="Young C.C."/>
            <person name="Chen W.M."/>
        </authorList>
    </citation>
    <scope>NUCLEOTIDE SEQUENCE [LARGE SCALE GENOMIC DNA]</scope>
    <source>
        <strain evidence="5 6">CKOBP-6</strain>
    </source>
</reference>
<organism evidence="5 6">
    <name type="scientific">Paenibacillus contaminans</name>
    <dbReference type="NCBI Taxonomy" id="450362"/>
    <lineage>
        <taxon>Bacteria</taxon>
        <taxon>Bacillati</taxon>
        <taxon>Bacillota</taxon>
        <taxon>Bacilli</taxon>
        <taxon>Bacillales</taxon>
        <taxon>Paenibacillaceae</taxon>
        <taxon>Paenibacillus</taxon>
    </lineage>
</organism>
<dbReference type="InterPro" id="IPR018062">
    <property type="entry name" value="HTH_AraC-typ_CS"/>
</dbReference>
<evidence type="ECO:0000313" key="5">
    <source>
        <dbReference type="EMBL" id="RAV23112.1"/>
    </source>
</evidence>
<keyword evidence="1" id="KW-0805">Transcription regulation</keyword>
<dbReference type="SUPFAM" id="SSF46689">
    <property type="entry name" value="Homeodomain-like"/>
    <property type="match status" value="2"/>
</dbReference>
<accession>A0A329MTZ5</accession>
<dbReference type="PANTHER" id="PTHR43280">
    <property type="entry name" value="ARAC-FAMILY TRANSCRIPTIONAL REGULATOR"/>
    <property type="match status" value="1"/>
</dbReference>
<dbReference type="GO" id="GO:0003700">
    <property type="term" value="F:DNA-binding transcription factor activity"/>
    <property type="evidence" value="ECO:0007669"/>
    <property type="project" value="InterPro"/>
</dbReference>
<evidence type="ECO:0000313" key="6">
    <source>
        <dbReference type="Proteomes" id="UP000250369"/>
    </source>
</evidence>
<proteinExistence type="predicted"/>
<dbReference type="Pfam" id="PF02311">
    <property type="entry name" value="AraC_binding"/>
    <property type="match status" value="1"/>
</dbReference>
<dbReference type="SUPFAM" id="SSF51215">
    <property type="entry name" value="Regulatory protein AraC"/>
    <property type="match status" value="1"/>
</dbReference>
<comment type="caution">
    <text evidence="5">The sequence shown here is derived from an EMBL/GenBank/DDBJ whole genome shotgun (WGS) entry which is preliminary data.</text>
</comment>
<dbReference type="InterPro" id="IPR003313">
    <property type="entry name" value="AraC-bd"/>
</dbReference>
<dbReference type="RefSeq" id="WP_113029223.1">
    <property type="nucleotide sequence ID" value="NZ_QMFB01000001.1"/>
</dbReference>
<evidence type="ECO:0000256" key="3">
    <source>
        <dbReference type="ARBA" id="ARBA00023163"/>
    </source>
</evidence>
<evidence type="ECO:0000259" key="4">
    <source>
        <dbReference type="PROSITE" id="PS01124"/>
    </source>
</evidence>
<dbReference type="PROSITE" id="PS01124">
    <property type="entry name" value="HTH_ARAC_FAMILY_2"/>
    <property type="match status" value="1"/>
</dbReference>
<dbReference type="Proteomes" id="UP000250369">
    <property type="component" value="Unassembled WGS sequence"/>
</dbReference>
<dbReference type="InterPro" id="IPR009057">
    <property type="entry name" value="Homeodomain-like_sf"/>
</dbReference>
<keyword evidence="2" id="KW-0238">DNA-binding</keyword>
<dbReference type="Pfam" id="PF12833">
    <property type="entry name" value="HTH_18"/>
    <property type="match status" value="1"/>
</dbReference>
<dbReference type="AlphaFoldDB" id="A0A329MTZ5"/>
<feature type="domain" description="HTH araC/xylS-type" evidence="4">
    <location>
        <begin position="186"/>
        <end position="284"/>
    </location>
</feature>
<dbReference type="InterPro" id="IPR037923">
    <property type="entry name" value="HTH-like"/>
</dbReference>
<dbReference type="SMART" id="SM00342">
    <property type="entry name" value="HTH_ARAC"/>
    <property type="match status" value="1"/>
</dbReference>
<sequence length="295" mass="33807">MSKSLTNHEASVFLDSLLHLALSSQTFHIHTCFNVTVPSSWRIEERVLDEIHMLYVRSGVVTYQVNGFPVKLSAGNLLFLSDGAQHAAYRDLNEPLSIIPIRFKIRRYEDSNRNFVTTPVPCYFSLLPRDTQKFRLLFETIHRHYCLPPTVRRDALCHASVSQTLAEMSHELEEIERSKPIHPAMMHIKNHMDTNPADRLTVKELAALSGLTPKYCSQLFHQMFGLTIKEYQIKARIEYARYLLEHSDQSVKEIAFHLGYPDPFVFSKQYKAITGLAPSQTLRECRSSGGRSANV</sequence>
<dbReference type="PROSITE" id="PS00041">
    <property type="entry name" value="HTH_ARAC_FAMILY_1"/>
    <property type="match status" value="1"/>
</dbReference>
<evidence type="ECO:0000256" key="1">
    <source>
        <dbReference type="ARBA" id="ARBA00023015"/>
    </source>
</evidence>
<dbReference type="InterPro" id="IPR018060">
    <property type="entry name" value="HTH_AraC"/>
</dbReference>
<keyword evidence="6" id="KW-1185">Reference proteome</keyword>
<evidence type="ECO:0000256" key="2">
    <source>
        <dbReference type="ARBA" id="ARBA00023125"/>
    </source>
</evidence>
<dbReference type="GO" id="GO:0043565">
    <property type="term" value="F:sequence-specific DNA binding"/>
    <property type="evidence" value="ECO:0007669"/>
    <property type="project" value="InterPro"/>
</dbReference>
<protein>
    <recommendedName>
        <fullName evidence="4">HTH araC/xylS-type domain-containing protein</fullName>
    </recommendedName>
</protein>
<dbReference type="OrthoDB" id="2580593at2"/>
<dbReference type="Gene3D" id="1.10.10.60">
    <property type="entry name" value="Homeodomain-like"/>
    <property type="match status" value="2"/>
</dbReference>
<keyword evidence="3" id="KW-0804">Transcription</keyword>